<dbReference type="Gene3D" id="1.10.150.130">
    <property type="match status" value="1"/>
</dbReference>
<dbReference type="InterPro" id="IPR002104">
    <property type="entry name" value="Integrase_catalytic"/>
</dbReference>
<evidence type="ECO:0000256" key="4">
    <source>
        <dbReference type="ARBA" id="ARBA00023172"/>
    </source>
</evidence>
<dbReference type="Gene3D" id="1.10.443.10">
    <property type="entry name" value="Intergrase catalytic core"/>
    <property type="match status" value="1"/>
</dbReference>
<evidence type="ECO:0000256" key="2">
    <source>
        <dbReference type="ARBA" id="ARBA00022908"/>
    </source>
</evidence>
<reference evidence="6 7" key="2">
    <citation type="journal article" date="2013" name="Genome Announc.">
        <title>Draft Genome Sequence of Methylobacterium mesophilicum Strain SR1.6/6, Isolated from Citrus sinensis.</title>
        <authorList>
            <person name="Marinho Almeida D."/>
            <person name="Dini-Andreote F."/>
            <person name="Camargo Neves A.A."/>
            <person name="Juca Ramos R.T."/>
            <person name="Andreote F.D."/>
            <person name="Carneiro A.R."/>
            <person name="Oliveira de Souza Lima A."/>
            <person name="Caracciolo Gomes de Sa P.H."/>
            <person name="Ribeiro Barbosa M.S."/>
            <person name="Araujo W.L."/>
            <person name="Silva A."/>
        </authorList>
    </citation>
    <scope>NUCLEOTIDE SEQUENCE [LARGE SCALE GENOMIC DNA]</scope>
    <source>
        <strain evidence="6 7">SR1.6/6</strain>
    </source>
</reference>
<evidence type="ECO:0000313" key="6">
    <source>
        <dbReference type="EMBL" id="QGY01207.1"/>
    </source>
</evidence>
<dbReference type="InterPro" id="IPR013762">
    <property type="entry name" value="Integrase-like_cat_sf"/>
</dbReference>
<accession>A0A6B9FEH1</accession>
<reference evidence="6 7" key="1">
    <citation type="journal article" date="2012" name="Genet. Mol. Biol.">
        <title>Analysis of 16S rRNA and mxaF genes revealing insights into Methylobacterium niche-specific plant association.</title>
        <authorList>
            <person name="Dourado M.N."/>
            <person name="Andreote F.D."/>
            <person name="Dini-Andreote F."/>
            <person name="Conti R."/>
            <person name="Araujo J.M."/>
            <person name="Araujo W.L."/>
        </authorList>
    </citation>
    <scope>NUCLEOTIDE SEQUENCE [LARGE SCALE GENOMIC DNA]</scope>
    <source>
        <strain evidence="6 7">SR1.6/6</strain>
    </source>
</reference>
<evidence type="ECO:0000259" key="5">
    <source>
        <dbReference type="PROSITE" id="PS51898"/>
    </source>
</evidence>
<dbReference type="InterPro" id="IPR011010">
    <property type="entry name" value="DNA_brk_join_enz"/>
</dbReference>
<dbReference type="PANTHER" id="PTHR30349:SF64">
    <property type="entry name" value="PROPHAGE INTEGRASE INTD-RELATED"/>
    <property type="match status" value="1"/>
</dbReference>
<protein>
    <submittedName>
        <fullName evidence="6">Tyrosine-type recombinase/integrase</fullName>
    </submittedName>
</protein>
<dbReference type="GO" id="GO:0003677">
    <property type="term" value="F:DNA binding"/>
    <property type="evidence" value="ECO:0007669"/>
    <property type="project" value="UniProtKB-KW"/>
</dbReference>
<dbReference type="InterPro" id="IPR050090">
    <property type="entry name" value="Tyrosine_recombinase_XerCD"/>
</dbReference>
<dbReference type="EMBL" id="CP043538">
    <property type="protein sequence ID" value="QGY01207.1"/>
    <property type="molecule type" value="Genomic_DNA"/>
</dbReference>
<dbReference type="SUPFAM" id="SSF56349">
    <property type="entry name" value="DNA breaking-rejoining enzymes"/>
    <property type="match status" value="1"/>
</dbReference>
<dbReference type="CDD" id="cd00796">
    <property type="entry name" value="INT_Rci_Hp1_C"/>
    <property type="match status" value="1"/>
</dbReference>
<keyword evidence="3" id="KW-0238">DNA-binding</keyword>
<dbReference type="InterPro" id="IPR010998">
    <property type="entry name" value="Integrase_recombinase_N"/>
</dbReference>
<dbReference type="KEGG" id="mmes:MMSR116_04280"/>
<dbReference type="PROSITE" id="PS51898">
    <property type="entry name" value="TYR_RECOMBINASE"/>
    <property type="match status" value="1"/>
</dbReference>
<keyword evidence="2" id="KW-0229">DNA integration</keyword>
<dbReference type="AlphaFoldDB" id="A0A6B9FEH1"/>
<gene>
    <name evidence="6" type="ORF">MMSR116_04280</name>
</gene>
<dbReference type="Pfam" id="PF00589">
    <property type="entry name" value="Phage_integrase"/>
    <property type="match status" value="1"/>
</dbReference>
<dbReference type="OrthoDB" id="9814722at2"/>
<evidence type="ECO:0000256" key="1">
    <source>
        <dbReference type="ARBA" id="ARBA00008857"/>
    </source>
</evidence>
<feature type="domain" description="Tyr recombinase" evidence="5">
    <location>
        <begin position="239"/>
        <end position="411"/>
    </location>
</feature>
<dbReference type="PANTHER" id="PTHR30349">
    <property type="entry name" value="PHAGE INTEGRASE-RELATED"/>
    <property type="match status" value="1"/>
</dbReference>
<dbReference type="GO" id="GO:0015074">
    <property type="term" value="P:DNA integration"/>
    <property type="evidence" value="ECO:0007669"/>
    <property type="project" value="UniProtKB-KW"/>
</dbReference>
<keyword evidence="4" id="KW-0233">DNA recombination</keyword>
<sequence length="427" mass="47000">MARTVRNAKLDTRSGRAKLTARREPYWTVISAGCAVGYRRGANGGTWIARMRERTKQHYDALGAADDNRDADGLTVFSFAQAQERARVYFARKARELAGFDEEAVEAPWTVATALTNYLAARERRGSKGVRADRYAAEARILPALSALELTALTTKRIRDWHHDLAEAPKLRRTASGEETRRLAAVDPTDPEAVRARRATANRVLTVLKAALNHAFQEGKASSDEAWRRVKPYREADAAKIRYLTAAECRRLLDACGGPFRDLVRGALATGCRYGELGRIRASDFDEQSRTVMIAKSKQAKPRHIALSDEGAAFFAALTAERPRTALVFSRTDGGAWGASHQQRPLIEASARAGLEPPCTFHILRHTYASALAMKGVPMRVIADQLGHADTRVTEKHYAHLTPTYVAESVRHALPALGFGLEAQSTG</sequence>
<comment type="similarity">
    <text evidence="1">Belongs to the 'phage' integrase family.</text>
</comment>
<organism evidence="6 7">
    <name type="scientific">Methylobacterium mesophilicum SR1.6/6</name>
    <dbReference type="NCBI Taxonomy" id="908290"/>
    <lineage>
        <taxon>Bacteria</taxon>
        <taxon>Pseudomonadati</taxon>
        <taxon>Pseudomonadota</taxon>
        <taxon>Alphaproteobacteria</taxon>
        <taxon>Hyphomicrobiales</taxon>
        <taxon>Methylobacteriaceae</taxon>
        <taxon>Methylobacterium</taxon>
    </lineage>
</organism>
<dbReference type="Proteomes" id="UP000012488">
    <property type="component" value="Chromosome"/>
</dbReference>
<dbReference type="GO" id="GO:0006310">
    <property type="term" value="P:DNA recombination"/>
    <property type="evidence" value="ECO:0007669"/>
    <property type="project" value="UniProtKB-KW"/>
</dbReference>
<name>A0A6B9FEH1_9HYPH</name>
<proteinExistence type="inferred from homology"/>
<evidence type="ECO:0000256" key="3">
    <source>
        <dbReference type="ARBA" id="ARBA00023125"/>
    </source>
</evidence>
<dbReference type="RefSeq" id="WP_010687183.1">
    <property type="nucleotide sequence ID" value="NZ_CP043538.1"/>
</dbReference>
<evidence type="ECO:0000313" key="7">
    <source>
        <dbReference type="Proteomes" id="UP000012488"/>
    </source>
</evidence>